<feature type="transmembrane region" description="Helical" evidence="7">
    <location>
        <begin position="121"/>
        <end position="141"/>
    </location>
</feature>
<dbReference type="GO" id="GO:0005886">
    <property type="term" value="C:plasma membrane"/>
    <property type="evidence" value="ECO:0007669"/>
    <property type="project" value="TreeGrafter"/>
</dbReference>
<dbReference type="PANTHER" id="PTHR43047:SF9">
    <property type="entry name" value="HISTIDINE KINASE"/>
    <property type="match status" value="1"/>
</dbReference>
<dbReference type="FunFam" id="3.30.565.10:FF:000049">
    <property type="entry name" value="Two-component sensor histidine kinase"/>
    <property type="match status" value="1"/>
</dbReference>
<evidence type="ECO:0000256" key="2">
    <source>
        <dbReference type="ARBA" id="ARBA00012438"/>
    </source>
</evidence>
<dbReference type="Pfam" id="PF00072">
    <property type="entry name" value="Response_reg"/>
    <property type="match status" value="1"/>
</dbReference>
<feature type="transmembrane region" description="Helical" evidence="7">
    <location>
        <begin position="35"/>
        <end position="53"/>
    </location>
</feature>
<name>A0A1F6UZL4_9PROT</name>
<keyword evidence="7" id="KW-0812">Transmembrane</keyword>
<feature type="modified residue" description="4-aspartylphosphate" evidence="6">
    <location>
        <position position="520"/>
    </location>
</feature>
<dbReference type="EC" id="2.7.13.3" evidence="2"/>
<evidence type="ECO:0000313" key="11">
    <source>
        <dbReference type="Proteomes" id="UP000179076"/>
    </source>
</evidence>
<dbReference type="GO" id="GO:0009927">
    <property type="term" value="F:histidine phosphotransfer kinase activity"/>
    <property type="evidence" value="ECO:0007669"/>
    <property type="project" value="TreeGrafter"/>
</dbReference>
<evidence type="ECO:0000256" key="6">
    <source>
        <dbReference type="PROSITE-ProRule" id="PRU00169"/>
    </source>
</evidence>
<evidence type="ECO:0000259" key="8">
    <source>
        <dbReference type="PROSITE" id="PS50109"/>
    </source>
</evidence>
<keyword evidence="3 6" id="KW-0597">Phosphoprotein</keyword>
<organism evidence="10 11">
    <name type="scientific">Candidatus Muproteobacteria bacterium RBG_16_60_9</name>
    <dbReference type="NCBI Taxonomy" id="1817755"/>
    <lineage>
        <taxon>Bacteria</taxon>
        <taxon>Pseudomonadati</taxon>
        <taxon>Pseudomonadota</taxon>
        <taxon>Candidatus Muproteobacteria</taxon>
    </lineage>
</organism>
<feature type="transmembrane region" description="Helical" evidence="7">
    <location>
        <begin position="148"/>
        <end position="168"/>
    </location>
</feature>
<dbReference type="CDD" id="cd00156">
    <property type="entry name" value="REC"/>
    <property type="match status" value="1"/>
</dbReference>
<evidence type="ECO:0000256" key="3">
    <source>
        <dbReference type="ARBA" id="ARBA00022553"/>
    </source>
</evidence>
<accession>A0A1F6UZL4</accession>
<feature type="domain" description="Histidine kinase" evidence="8">
    <location>
        <begin position="233"/>
        <end position="446"/>
    </location>
</feature>
<dbReference type="Gene3D" id="3.40.50.2300">
    <property type="match status" value="1"/>
</dbReference>
<comment type="caution">
    <text evidence="10">The sequence shown here is derived from an EMBL/GenBank/DDBJ whole genome shotgun (WGS) entry which is preliminary data.</text>
</comment>
<evidence type="ECO:0000256" key="1">
    <source>
        <dbReference type="ARBA" id="ARBA00000085"/>
    </source>
</evidence>
<dbReference type="SUPFAM" id="SSF47384">
    <property type="entry name" value="Homodimeric domain of signal transducing histidine kinase"/>
    <property type="match status" value="1"/>
</dbReference>
<dbReference type="PRINTS" id="PR00344">
    <property type="entry name" value="BCTRLSENSOR"/>
</dbReference>
<evidence type="ECO:0000256" key="7">
    <source>
        <dbReference type="SAM" id="Phobius"/>
    </source>
</evidence>
<keyword evidence="7" id="KW-0472">Membrane</keyword>
<dbReference type="Gene3D" id="1.10.287.130">
    <property type="match status" value="1"/>
</dbReference>
<dbReference type="SUPFAM" id="SSF55874">
    <property type="entry name" value="ATPase domain of HSP90 chaperone/DNA topoisomerase II/histidine kinase"/>
    <property type="match status" value="1"/>
</dbReference>
<dbReference type="InterPro" id="IPR005467">
    <property type="entry name" value="His_kinase_dom"/>
</dbReference>
<dbReference type="PROSITE" id="PS50109">
    <property type="entry name" value="HIS_KIN"/>
    <property type="match status" value="1"/>
</dbReference>
<proteinExistence type="predicted"/>
<evidence type="ECO:0000256" key="5">
    <source>
        <dbReference type="ARBA" id="ARBA00022777"/>
    </source>
</evidence>
<dbReference type="GO" id="GO:0000155">
    <property type="term" value="F:phosphorelay sensor kinase activity"/>
    <property type="evidence" value="ECO:0007669"/>
    <property type="project" value="InterPro"/>
</dbReference>
<protein>
    <recommendedName>
        <fullName evidence="2">histidine kinase</fullName>
        <ecNumber evidence="2">2.7.13.3</ecNumber>
    </recommendedName>
</protein>
<dbReference type="Pfam" id="PF02518">
    <property type="entry name" value="HATPase_c"/>
    <property type="match status" value="1"/>
</dbReference>
<dbReference type="AlphaFoldDB" id="A0A1F6UZL4"/>
<dbReference type="EMBL" id="MFSP01000169">
    <property type="protein sequence ID" value="OGI62769.1"/>
    <property type="molecule type" value="Genomic_DNA"/>
</dbReference>
<keyword evidence="5" id="KW-0418">Kinase</keyword>
<dbReference type="SUPFAM" id="SSF52172">
    <property type="entry name" value="CheY-like"/>
    <property type="match status" value="1"/>
</dbReference>
<gene>
    <name evidence="10" type="ORF">A2W18_11185</name>
</gene>
<dbReference type="SMART" id="SM00448">
    <property type="entry name" value="REC"/>
    <property type="match status" value="1"/>
</dbReference>
<dbReference type="PANTHER" id="PTHR43047">
    <property type="entry name" value="TWO-COMPONENT HISTIDINE PROTEIN KINASE"/>
    <property type="match status" value="1"/>
</dbReference>
<dbReference type="SMART" id="SM00388">
    <property type="entry name" value="HisKA"/>
    <property type="match status" value="1"/>
</dbReference>
<evidence type="ECO:0000313" key="10">
    <source>
        <dbReference type="EMBL" id="OGI62769.1"/>
    </source>
</evidence>
<keyword evidence="4" id="KW-0808">Transferase</keyword>
<keyword evidence="7" id="KW-1133">Transmembrane helix</keyword>
<dbReference type="Pfam" id="PF00512">
    <property type="entry name" value="HisKA"/>
    <property type="match status" value="1"/>
</dbReference>
<feature type="transmembrane region" description="Helical" evidence="7">
    <location>
        <begin position="59"/>
        <end position="80"/>
    </location>
</feature>
<dbReference type="InterPro" id="IPR036890">
    <property type="entry name" value="HATPase_C_sf"/>
</dbReference>
<dbReference type="InterPro" id="IPR001789">
    <property type="entry name" value="Sig_transdc_resp-reg_receiver"/>
</dbReference>
<sequence>MQAITETVAGRAHAFSADVQAELVRYLHRQAPGSMVANLVVSGILVYVLWNTAAQQLLVGWLLTVAIVCALRLAQVAVFFRAAPPPERINSWAIASAAGSVFIGGVWAFASFLFLDPAQPISIITITVILMGICAGSIVNLASYLPSFWVVVGPAMGALIAVLLWHGGTVSNTVAVLAGVATIAYFVGARNVHRLLKESLQLSFENVALRREAEEKTVLLEQANVAKSRFLAAASHDLRQPIHALGLLLATLSERVRDAHTAPLLKQVDAAIDAVDAMLNSMLDISKLDAGVVQPKIGPVDIAALLQRLNVEYQGIAKLTDNELRVRKTNAVAVSDAAMLQRILGNLISNALRYTANGRVLVGAHRRGDSIRIDVYDTGPGIPPESLEDIFLEFHQLGNPERDRRRGLGLGLAIVKRLSGLLNHPIVVRSVVGRGSCFSVTLPRAAEAQRTVASRPVNVARGEDLRGRRVLVLDDEVSVLDAMRPLLESWGCEVTTTTTPEEAEAHLISASARPELLIVDYRLRGHASGIEAIRRLRELAGAPIPALVVTGDTGPDRLREAEASGYPLLHKPVMPERLRATMQQLVSPSG</sequence>
<dbReference type="InterPro" id="IPR011006">
    <property type="entry name" value="CheY-like_superfamily"/>
</dbReference>
<dbReference type="InterPro" id="IPR003594">
    <property type="entry name" value="HATPase_dom"/>
</dbReference>
<feature type="domain" description="Response regulatory" evidence="9">
    <location>
        <begin position="469"/>
        <end position="586"/>
    </location>
</feature>
<dbReference type="SMART" id="SM00387">
    <property type="entry name" value="HATPase_c"/>
    <property type="match status" value="1"/>
</dbReference>
<dbReference type="PROSITE" id="PS50110">
    <property type="entry name" value="RESPONSE_REGULATORY"/>
    <property type="match status" value="1"/>
</dbReference>
<evidence type="ECO:0000259" key="9">
    <source>
        <dbReference type="PROSITE" id="PS50110"/>
    </source>
</evidence>
<comment type="catalytic activity">
    <reaction evidence="1">
        <text>ATP + protein L-histidine = ADP + protein N-phospho-L-histidine.</text>
        <dbReference type="EC" id="2.7.13.3"/>
    </reaction>
</comment>
<reference evidence="10 11" key="1">
    <citation type="journal article" date="2016" name="Nat. Commun.">
        <title>Thousands of microbial genomes shed light on interconnected biogeochemical processes in an aquifer system.</title>
        <authorList>
            <person name="Anantharaman K."/>
            <person name="Brown C.T."/>
            <person name="Hug L.A."/>
            <person name="Sharon I."/>
            <person name="Castelle C.J."/>
            <person name="Probst A.J."/>
            <person name="Thomas B.C."/>
            <person name="Singh A."/>
            <person name="Wilkins M.J."/>
            <person name="Karaoz U."/>
            <person name="Brodie E.L."/>
            <person name="Williams K.H."/>
            <person name="Hubbard S.S."/>
            <person name="Banfield J.F."/>
        </authorList>
    </citation>
    <scope>NUCLEOTIDE SEQUENCE [LARGE SCALE GENOMIC DNA]</scope>
</reference>
<dbReference type="InterPro" id="IPR004358">
    <property type="entry name" value="Sig_transdc_His_kin-like_C"/>
</dbReference>
<dbReference type="InterPro" id="IPR003661">
    <property type="entry name" value="HisK_dim/P_dom"/>
</dbReference>
<dbReference type="CDD" id="cd00082">
    <property type="entry name" value="HisKA"/>
    <property type="match status" value="1"/>
</dbReference>
<dbReference type="Proteomes" id="UP000179076">
    <property type="component" value="Unassembled WGS sequence"/>
</dbReference>
<dbReference type="Gene3D" id="3.30.565.10">
    <property type="entry name" value="Histidine kinase-like ATPase, C-terminal domain"/>
    <property type="match status" value="1"/>
</dbReference>
<feature type="transmembrane region" description="Helical" evidence="7">
    <location>
        <begin position="174"/>
        <end position="192"/>
    </location>
</feature>
<dbReference type="InterPro" id="IPR036097">
    <property type="entry name" value="HisK_dim/P_sf"/>
</dbReference>
<evidence type="ECO:0000256" key="4">
    <source>
        <dbReference type="ARBA" id="ARBA00022679"/>
    </source>
</evidence>
<feature type="transmembrane region" description="Helical" evidence="7">
    <location>
        <begin position="92"/>
        <end position="115"/>
    </location>
</feature>